<accession>A0ABT8SXD5</accession>
<comment type="caution">
    <text evidence="1">The sequence shown here is derived from an EMBL/GenBank/DDBJ whole genome shotgun (WGS) entry which is preliminary data.</text>
</comment>
<dbReference type="CDD" id="cd23763">
    <property type="entry name" value="ASKHA_ATPase_ROK"/>
    <property type="match status" value="1"/>
</dbReference>
<proteinExistence type="predicted"/>
<keyword evidence="2" id="KW-1185">Reference proteome</keyword>
<organism evidence="1 2">
    <name type="scientific">Rhizobium oryzicola</name>
    <dbReference type="NCBI Taxonomy" id="1232668"/>
    <lineage>
        <taxon>Bacteria</taxon>
        <taxon>Pseudomonadati</taxon>
        <taxon>Pseudomonadota</taxon>
        <taxon>Alphaproteobacteria</taxon>
        <taxon>Hyphomicrobiales</taxon>
        <taxon>Rhizobiaceae</taxon>
        <taxon>Rhizobium/Agrobacterium group</taxon>
        <taxon>Rhizobium</taxon>
    </lineage>
</organism>
<dbReference type="EMBL" id="JAUKWQ010000004">
    <property type="protein sequence ID" value="MDO1583124.1"/>
    <property type="molecule type" value="Genomic_DNA"/>
</dbReference>
<dbReference type="SUPFAM" id="SSF53067">
    <property type="entry name" value="Actin-like ATPase domain"/>
    <property type="match status" value="1"/>
</dbReference>
<name>A0ABT8SXD5_9HYPH</name>
<dbReference type="PANTHER" id="PTHR18964:SF169">
    <property type="entry name" value="N-ACETYLMANNOSAMINE KINASE"/>
    <property type="match status" value="1"/>
</dbReference>
<dbReference type="Pfam" id="PF00480">
    <property type="entry name" value="ROK"/>
    <property type="match status" value="1"/>
</dbReference>
<dbReference type="Gene3D" id="1.10.10.10">
    <property type="entry name" value="Winged helix-like DNA-binding domain superfamily/Winged helix DNA-binding domain"/>
    <property type="match status" value="1"/>
</dbReference>
<evidence type="ECO:0000313" key="1">
    <source>
        <dbReference type="EMBL" id="MDO1583124.1"/>
    </source>
</evidence>
<dbReference type="Proteomes" id="UP001169006">
    <property type="component" value="Unassembled WGS sequence"/>
</dbReference>
<evidence type="ECO:0000313" key="2">
    <source>
        <dbReference type="Proteomes" id="UP001169006"/>
    </source>
</evidence>
<dbReference type="Pfam" id="PF13412">
    <property type="entry name" value="HTH_24"/>
    <property type="match status" value="1"/>
</dbReference>
<dbReference type="RefSeq" id="WP_302077317.1">
    <property type="nucleotide sequence ID" value="NZ_JAUKWQ010000004.1"/>
</dbReference>
<sequence length="380" mass="40732">MLTHQRHLQAIGRTQRDIIGHLRRKGAASRAELADLCGVTTAAISMMTRDLIERGILTEGSRRSGGRGAPHVDLILNPRAGYALGIHANRFSITMAMLDFGGTIVGEWQISGSYSSFSEVRSVLIEGKQELLRRHAIEPGQLIGAGIAMPTRFREGAGRLDLADEIISWAGADLETSLRQSLGCPVHVENDANAAAMGELTLGKDGSHEDFVYLYLSEGIGGGLIIGGKLYRGTLGNAGELGALRARGLSRPSFDDLAAWFLAETGGIPEGRAERTWTAYLDQHPDVLERWLERAGPETAKLAFPIAAILAPSAIYLGGTLPSMVRNRLALWLNFAESNPHQGGRVLQPNIIVPQNAAKDAVALGAAAMILHDLPLTGQM</sequence>
<dbReference type="InterPro" id="IPR036390">
    <property type="entry name" value="WH_DNA-bd_sf"/>
</dbReference>
<dbReference type="PANTHER" id="PTHR18964">
    <property type="entry name" value="ROK (REPRESSOR, ORF, KINASE) FAMILY"/>
    <property type="match status" value="1"/>
</dbReference>
<dbReference type="InterPro" id="IPR043129">
    <property type="entry name" value="ATPase_NBD"/>
</dbReference>
<reference evidence="1" key="1">
    <citation type="journal article" date="2015" name="Int. J. Syst. Evol. Microbiol.">
        <title>Rhizobium oryzicola sp. nov., potential plant-growth-promoting endophytic bacteria isolated from rice roots.</title>
        <authorList>
            <person name="Zhang X.X."/>
            <person name="Gao J.S."/>
            <person name="Cao Y.H."/>
            <person name="Sheirdil R.A."/>
            <person name="Wang X.C."/>
            <person name="Zhang L."/>
        </authorList>
    </citation>
    <scope>NUCLEOTIDE SEQUENCE</scope>
    <source>
        <strain evidence="1">05753</strain>
    </source>
</reference>
<protein>
    <submittedName>
        <fullName evidence="1">ROK family transcriptional regulator</fullName>
    </submittedName>
</protein>
<dbReference type="SUPFAM" id="SSF46785">
    <property type="entry name" value="Winged helix' DNA-binding domain"/>
    <property type="match status" value="1"/>
</dbReference>
<gene>
    <name evidence="1" type="ORF">Q2T52_13615</name>
</gene>
<dbReference type="Gene3D" id="3.30.420.40">
    <property type="match status" value="2"/>
</dbReference>
<dbReference type="InterPro" id="IPR036388">
    <property type="entry name" value="WH-like_DNA-bd_sf"/>
</dbReference>
<dbReference type="InterPro" id="IPR000600">
    <property type="entry name" value="ROK"/>
</dbReference>
<reference evidence="1" key="2">
    <citation type="submission" date="2023-07" db="EMBL/GenBank/DDBJ databases">
        <authorList>
            <person name="Sun H."/>
        </authorList>
    </citation>
    <scope>NUCLEOTIDE SEQUENCE</scope>
    <source>
        <strain evidence="1">05753</strain>
    </source>
</reference>